<dbReference type="InterPro" id="IPR015926">
    <property type="entry name" value="Cytolysin/lectin"/>
</dbReference>
<dbReference type="OMA" id="KATMCPM"/>
<keyword evidence="7" id="KW-1185">Reference proteome</keyword>
<dbReference type="InterPro" id="IPR009104">
    <property type="entry name" value="Anemon_actinoporin-like"/>
</dbReference>
<evidence type="ECO:0000256" key="2">
    <source>
        <dbReference type="ARBA" id="ARBA00004532"/>
    </source>
</evidence>
<dbReference type="Pfam" id="PF06369">
    <property type="entry name" value="Anemone_cytotox"/>
    <property type="match status" value="1"/>
</dbReference>
<keyword evidence="4" id="KW-1053">Target membrane</keyword>
<dbReference type="SUPFAM" id="SSF63724">
    <property type="entry name" value="Cytolysin/lectin"/>
    <property type="match status" value="1"/>
</dbReference>
<keyword evidence="4" id="KW-0472">Membrane</keyword>
<reference evidence="6" key="5">
    <citation type="submission" date="2025-09" db="UniProtKB">
        <authorList>
            <consortium name="Ensembl"/>
        </authorList>
    </citation>
    <scope>IDENTIFICATION</scope>
</reference>
<keyword evidence="3" id="KW-1052">Target cell membrane</keyword>
<dbReference type="GO" id="GO:0046930">
    <property type="term" value="C:pore complex"/>
    <property type="evidence" value="ECO:0007669"/>
    <property type="project" value="InterPro"/>
</dbReference>
<name>A0A4W4EYI1_ELEEL</name>
<evidence type="ECO:0000256" key="5">
    <source>
        <dbReference type="ARBA" id="ARBA00023331"/>
    </source>
</evidence>
<dbReference type="Ensembl" id="ENSEEET00000016871.2">
    <property type="protein sequence ID" value="ENSEEEP00000016679.2"/>
    <property type="gene ID" value="ENSEEEG00000008267.2"/>
</dbReference>
<sequence>ELEFKHRTNLNTPFIEQISSIINTGRNVSIQINNQSAIYTLKHPRVFTSSGYPLSPPPPTIARNSSGACTFTKTSSSFRGSVGVLTYQILDIEAHTPGKLVIMFSVPFDYNMYENWFALGIFEENITCDQDLFRQMYYEKGSFTRSKGTGTEISYSQKNMRVNGTMSPAGKCVMKVEFEDQ</sequence>
<evidence type="ECO:0000256" key="4">
    <source>
        <dbReference type="ARBA" id="ARBA00023298"/>
    </source>
</evidence>
<dbReference type="Proteomes" id="UP000314983">
    <property type="component" value="Chromosome 13"/>
</dbReference>
<organism evidence="6 7">
    <name type="scientific">Electrophorus electricus</name>
    <name type="common">Electric eel</name>
    <name type="synonym">Gymnotus electricus</name>
    <dbReference type="NCBI Taxonomy" id="8005"/>
    <lineage>
        <taxon>Eukaryota</taxon>
        <taxon>Metazoa</taxon>
        <taxon>Chordata</taxon>
        <taxon>Craniata</taxon>
        <taxon>Vertebrata</taxon>
        <taxon>Euteleostomi</taxon>
        <taxon>Actinopterygii</taxon>
        <taxon>Neopterygii</taxon>
        <taxon>Teleostei</taxon>
        <taxon>Ostariophysi</taxon>
        <taxon>Gymnotiformes</taxon>
        <taxon>Gymnotoidei</taxon>
        <taxon>Gymnotidae</taxon>
        <taxon>Electrophorus</taxon>
    </lineage>
</organism>
<dbReference type="GO" id="GO:0015267">
    <property type="term" value="F:channel activity"/>
    <property type="evidence" value="ECO:0007669"/>
    <property type="project" value="InterPro"/>
</dbReference>
<dbReference type="InterPro" id="IPR050677">
    <property type="entry name" value="Actinoporin_PFT"/>
</dbReference>
<evidence type="ECO:0000313" key="6">
    <source>
        <dbReference type="Ensembl" id="ENSEEEP00000016679.2"/>
    </source>
</evidence>
<dbReference type="AlphaFoldDB" id="A0A4W4EYI1"/>
<reference evidence="7" key="2">
    <citation type="journal article" date="2017" name="Sci. Adv.">
        <title>A tail of two voltages: Proteomic comparison of the three electric organs of the electric eel.</title>
        <authorList>
            <person name="Traeger L.L."/>
            <person name="Sabat G."/>
            <person name="Barrett-Wilt G.A."/>
            <person name="Wells G.B."/>
            <person name="Sussman M.R."/>
        </authorList>
    </citation>
    <scope>NUCLEOTIDE SEQUENCE [LARGE SCALE GENOMIC DNA]</scope>
</reference>
<evidence type="ECO:0000313" key="7">
    <source>
        <dbReference type="Proteomes" id="UP000314983"/>
    </source>
</evidence>
<reference evidence="7" key="1">
    <citation type="journal article" date="2014" name="Science">
        <title>Nonhuman genetics. Genomic basis for the convergent evolution of electric organs.</title>
        <authorList>
            <person name="Gallant J.R."/>
            <person name="Traeger L.L."/>
            <person name="Volkening J.D."/>
            <person name="Moffett H."/>
            <person name="Chen P.H."/>
            <person name="Novina C.D."/>
            <person name="Phillips G.N.Jr."/>
            <person name="Anand R."/>
            <person name="Wells G.B."/>
            <person name="Pinch M."/>
            <person name="Guth R."/>
            <person name="Unguez G.A."/>
            <person name="Albert J.S."/>
            <person name="Zakon H.H."/>
            <person name="Samanta M.P."/>
            <person name="Sussman M.R."/>
        </authorList>
    </citation>
    <scope>NUCLEOTIDE SEQUENCE [LARGE SCALE GENOMIC DNA]</scope>
</reference>
<dbReference type="GeneTree" id="ENSGT00940000164286"/>
<dbReference type="GO" id="GO:0046931">
    <property type="term" value="P:pore complex assembly"/>
    <property type="evidence" value="ECO:0007669"/>
    <property type="project" value="InterPro"/>
</dbReference>
<dbReference type="GO" id="GO:0051715">
    <property type="term" value="P:cytolysis in another organism"/>
    <property type="evidence" value="ECO:0007669"/>
    <property type="project" value="InterPro"/>
</dbReference>
<dbReference type="GO" id="GO:0042151">
    <property type="term" value="C:nematocyst"/>
    <property type="evidence" value="ECO:0007669"/>
    <property type="project" value="UniProtKB-SubCell"/>
</dbReference>
<dbReference type="GO" id="GO:0044218">
    <property type="term" value="C:other organism cell membrane"/>
    <property type="evidence" value="ECO:0007669"/>
    <property type="project" value="UniProtKB-KW"/>
</dbReference>
<proteinExistence type="predicted"/>
<reference evidence="6" key="4">
    <citation type="submission" date="2025-08" db="UniProtKB">
        <authorList>
            <consortium name="Ensembl"/>
        </authorList>
    </citation>
    <scope>IDENTIFICATION</scope>
</reference>
<dbReference type="Gene3D" id="2.60.270.20">
    <property type="entry name" value="Cytolysin/lectin"/>
    <property type="match status" value="1"/>
</dbReference>
<comment type="subcellular location">
    <subcellularLocation>
        <location evidence="2">Nematocyst</location>
    </subcellularLocation>
    <subcellularLocation>
        <location evidence="1">Target cell membrane</location>
    </subcellularLocation>
</comment>
<keyword evidence="5" id="KW-0166">Nematocyst</keyword>
<dbReference type="PANTHER" id="PTHR40388">
    <property type="entry name" value="BRYOPORIN"/>
    <property type="match status" value="1"/>
</dbReference>
<evidence type="ECO:0000256" key="1">
    <source>
        <dbReference type="ARBA" id="ARBA00004175"/>
    </source>
</evidence>
<dbReference type="GO" id="GO:0006812">
    <property type="term" value="P:monoatomic cation transport"/>
    <property type="evidence" value="ECO:0007669"/>
    <property type="project" value="InterPro"/>
</dbReference>
<dbReference type="PANTHER" id="PTHR40388:SF1">
    <property type="entry name" value="BRYOPORIN"/>
    <property type="match status" value="1"/>
</dbReference>
<accession>A0A4W4EYI1</accession>
<evidence type="ECO:0000256" key="3">
    <source>
        <dbReference type="ARBA" id="ARBA00022537"/>
    </source>
</evidence>
<reference evidence="6" key="3">
    <citation type="submission" date="2020-05" db="EMBL/GenBank/DDBJ databases">
        <title>Electrophorus electricus (electric eel) genome, fEleEle1, primary haplotype.</title>
        <authorList>
            <person name="Myers G."/>
            <person name="Meyer A."/>
            <person name="Fedrigo O."/>
            <person name="Formenti G."/>
            <person name="Rhie A."/>
            <person name="Tracey A."/>
            <person name="Sims Y."/>
            <person name="Jarvis E.D."/>
        </authorList>
    </citation>
    <scope>NUCLEOTIDE SEQUENCE [LARGE SCALE GENOMIC DNA]</scope>
</reference>
<protein>
    <submittedName>
        <fullName evidence="6">Uncharacterized protein</fullName>
    </submittedName>
</protein>